<evidence type="ECO:0000256" key="1">
    <source>
        <dbReference type="ARBA" id="ARBA00022448"/>
    </source>
</evidence>
<dbReference type="AlphaFoldDB" id="A0A1G9W6V8"/>
<dbReference type="Proteomes" id="UP000198901">
    <property type="component" value="Unassembled WGS sequence"/>
</dbReference>
<dbReference type="STRING" id="563176.SAMN04488090_4267"/>
<reference evidence="9 10" key="1">
    <citation type="submission" date="2016-10" db="EMBL/GenBank/DDBJ databases">
        <authorList>
            <person name="de Groot N.N."/>
        </authorList>
    </citation>
    <scope>NUCLEOTIDE SEQUENCE [LARGE SCALE GENOMIC DNA]</scope>
    <source>
        <strain evidence="9 10">DSM 21668</strain>
    </source>
</reference>
<dbReference type="InterPro" id="IPR036909">
    <property type="entry name" value="Cyt_c-like_dom_sf"/>
</dbReference>
<feature type="binding site" description="covalent" evidence="6">
    <location>
        <position position="44"/>
    </location>
    <ligand>
        <name>heme c</name>
        <dbReference type="ChEBI" id="CHEBI:61717"/>
    </ligand>
</feature>
<keyword evidence="10" id="KW-1185">Reference proteome</keyword>
<dbReference type="EMBL" id="FNGS01000009">
    <property type="protein sequence ID" value="SDM80053.1"/>
    <property type="molecule type" value="Genomic_DNA"/>
</dbReference>
<dbReference type="InterPro" id="IPR009056">
    <property type="entry name" value="Cyt_c-like_dom"/>
</dbReference>
<name>A0A1G9W6V8_9BACT</name>
<dbReference type="PROSITE" id="PS51007">
    <property type="entry name" value="CYTC"/>
    <property type="match status" value="1"/>
</dbReference>
<feature type="binding site" description="covalent" evidence="6">
    <location>
        <position position="91"/>
    </location>
    <ligand>
        <name>heme c</name>
        <dbReference type="ChEBI" id="CHEBI:61717"/>
    </ligand>
</feature>
<accession>A0A1G9W6V8</accession>
<keyword evidence="3 6" id="KW-0479">Metal-binding</keyword>
<evidence type="ECO:0000313" key="9">
    <source>
        <dbReference type="EMBL" id="SDM80053.1"/>
    </source>
</evidence>
<organism evidence="9 10">
    <name type="scientific">Siphonobacter aquaeclarae</name>
    <dbReference type="NCBI Taxonomy" id="563176"/>
    <lineage>
        <taxon>Bacteria</taxon>
        <taxon>Pseudomonadati</taxon>
        <taxon>Bacteroidota</taxon>
        <taxon>Cytophagia</taxon>
        <taxon>Cytophagales</taxon>
        <taxon>Cytophagaceae</taxon>
        <taxon>Siphonobacter</taxon>
    </lineage>
</organism>
<evidence type="ECO:0000259" key="8">
    <source>
        <dbReference type="PROSITE" id="PS51007"/>
    </source>
</evidence>
<keyword evidence="7" id="KW-0732">Signal</keyword>
<dbReference type="PRINTS" id="PR00606">
    <property type="entry name" value="CYTCHROMECID"/>
</dbReference>
<evidence type="ECO:0000256" key="3">
    <source>
        <dbReference type="ARBA" id="ARBA00022723"/>
    </source>
</evidence>
<evidence type="ECO:0000256" key="2">
    <source>
        <dbReference type="ARBA" id="ARBA00022617"/>
    </source>
</evidence>
<dbReference type="InterPro" id="IPR002324">
    <property type="entry name" value="Cyt_c_ID"/>
</dbReference>
<feature type="signal peptide" evidence="7">
    <location>
        <begin position="1"/>
        <end position="25"/>
    </location>
</feature>
<evidence type="ECO:0000256" key="4">
    <source>
        <dbReference type="ARBA" id="ARBA00022982"/>
    </source>
</evidence>
<evidence type="ECO:0000256" key="5">
    <source>
        <dbReference type="ARBA" id="ARBA00023004"/>
    </source>
</evidence>
<feature type="domain" description="Cytochrome c" evidence="8">
    <location>
        <begin position="27"/>
        <end position="113"/>
    </location>
</feature>
<proteinExistence type="predicted"/>
<keyword evidence="1" id="KW-0813">Transport</keyword>
<feature type="binding site" description="covalent" evidence="6">
    <location>
        <position position="48"/>
    </location>
    <ligand>
        <name>heme c</name>
        <dbReference type="ChEBI" id="CHEBI:61717"/>
    </ligand>
</feature>
<keyword evidence="2 6" id="KW-0349">Heme</keyword>
<evidence type="ECO:0000256" key="6">
    <source>
        <dbReference type="PIRSR" id="PIRSR602324-1"/>
    </source>
</evidence>
<dbReference type="SUPFAM" id="SSF46626">
    <property type="entry name" value="Cytochrome c"/>
    <property type="match status" value="1"/>
</dbReference>
<keyword evidence="4" id="KW-0249">Electron transport</keyword>
<protein>
    <submittedName>
        <fullName evidence="9">Cytochrome c</fullName>
    </submittedName>
</protein>
<dbReference type="Gene3D" id="1.10.760.10">
    <property type="entry name" value="Cytochrome c-like domain"/>
    <property type="match status" value="1"/>
</dbReference>
<dbReference type="GO" id="GO:0020037">
    <property type="term" value="F:heme binding"/>
    <property type="evidence" value="ECO:0007669"/>
    <property type="project" value="InterPro"/>
</dbReference>
<dbReference type="GO" id="GO:0009055">
    <property type="term" value="F:electron transfer activity"/>
    <property type="evidence" value="ECO:0007669"/>
    <property type="project" value="InterPro"/>
</dbReference>
<dbReference type="OrthoDB" id="9814063at2"/>
<comment type="PTM">
    <text evidence="6">Binds 1 heme c group covalently per subunit.</text>
</comment>
<evidence type="ECO:0000313" key="10">
    <source>
        <dbReference type="Proteomes" id="UP000198901"/>
    </source>
</evidence>
<gene>
    <name evidence="9" type="ORF">SAMN04488090_4267</name>
</gene>
<feature type="chain" id="PRO_5011707486" evidence="7">
    <location>
        <begin position="26"/>
        <end position="124"/>
    </location>
</feature>
<sequence>MKKMLIPMAGLVAAIVLGTSTNSSAQAKTEPPAEVKALLEKHICLTCHKVSERLVGPAYTEVAKKKKYKAEQIVELIYKPKPENWPGYPAMAPMTQVPKEDALKIAKWIVSLNGGAAKPAKKKA</sequence>
<evidence type="ECO:0000256" key="7">
    <source>
        <dbReference type="SAM" id="SignalP"/>
    </source>
</evidence>
<dbReference type="Pfam" id="PF00034">
    <property type="entry name" value="Cytochrom_C"/>
    <property type="match status" value="1"/>
</dbReference>
<keyword evidence="5 6" id="KW-0408">Iron</keyword>
<dbReference type="RefSeq" id="WP_093207698.1">
    <property type="nucleotide sequence ID" value="NZ_FNGS01000009.1"/>
</dbReference>
<dbReference type="GO" id="GO:0005506">
    <property type="term" value="F:iron ion binding"/>
    <property type="evidence" value="ECO:0007669"/>
    <property type="project" value="InterPro"/>
</dbReference>